<accession>A0A6B1F476</accession>
<dbReference type="EMBL" id="VYDO01000075">
    <property type="protein sequence ID" value="MYG37791.1"/>
    <property type="molecule type" value="Genomic_DNA"/>
</dbReference>
<dbReference type="AlphaFoldDB" id="A0A6B1F476"/>
<protein>
    <submittedName>
        <fullName evidence="2">Uncharacterized protein</fullName>
    </submittedName>
</protein>
<evidence type="ECO:0000256" key="1">
    <source>
        <dbReference type="SAM" id="MobiDB-lite"/>
    </source>
</evidence>
<evidence type="ECO:0000313" key="2">
    <source>
        <dbReference type="EMBL" id="MYG37791.1"/>
    </source>
</evidence>
<gene>
    <name evidence="2" type="ORF">F4162_02000</name>
</gene>
<comment type="caution">
    <text evidence="2">The sequence shown here is derived from an EMBL/GenBank/DDBJ whole genome shotgun (WGS) entry which is preliminary data.</text>
</comment>
<feature type="region of interest" description="Disordered" evidence="1">
    <location>
        <begin position="50"/>
        <end position="70"/>
    </location>
</feature>
<sequence>MLTAASLRGPIPTPWIATAAAPIHRALQAGSDSAVVDALDRDGARIHYGGVPLSRGRRPVSRSWSGRKTA</sequence>
<name>A0A6B1F476_9SYNE</name>
<proteinExistence type="predicted"/>
<reference evidence="2" key="1">
    <citation type="submission" date="2019-09" db="EMBL/GenBank/DDBJ databases">
        <title>Characterisation of the sponge microbiome using genome-centric metagenomics.</title>
        <authorList>
            <person name="Engelberts J.P."/>
            <person name="Robbins S.J."/>
            <person name="De Goeij J.M."/>
            <person name="Aranda M."/>
            <person name="Bell S.C."/>
            <person name="Webster N.S."/>
        </authorList>
    </citation>
    <scope>NUCLEOTIDE SEQUENCE</scope>
    <source>
        <strain evidence="2">SB0676_bin_10</strain>
    </source>
</reference>
<organism evidence="2">
    <name type="scientific">Synechococcus sp. SB0676_bin_10</name>
    <dbReference type="NCBI Taxonomy" id="2604869"/>
    <lineage>
        <taxon>Bacteria</taxon>
        <taxon>Bacillati</taxon>
        <taxon>Cyanobacteriota</taxon>
        <taxon>Cyanophyceae</taxon>
        <taxon>Synechococcales</taxon>
        <taxon>Synechococcaceae</taxon>
        <taxon>Synechococcus</taxon>
    </lineage>
</organism>